<feature type="compositionally biased region" description="Basic and acidic residues" evidence="1">
    <location>
        <begin position="56"/>
        <end position="68"/>
    </location>
</feature>
<organism evidence="3 4">
    <name type="scientific">Ferruginivarius sediminum</name>
    <dbReference type="NCBI Taxonomy" id="2661937"/>
    <lineage>
        <taxon>Bacteria</taxon>
        <taxon>Pseudomonadati</taxon>
        <taxon>Pseudomonadota</taxon>
        <taxon>Alphaproteobacteria</taxon>
        <taxon>Rhodospirillales</taxon>
        <taxon>Rhodospirillaceae</taxon>
        <taxon>Ferruginivarius</taxon>
    </lineage>
</organism>
<accession>A0A369TLF2</accession>
<dbReference type="Proteomes" id="UP000253941">
    <property type="component" value="Unassembled WGS sequence"/>
</dbReference>
<feature type="region of interest" description="Disordered" evidence="1">
    <location>
        <begin position="56"/>
        <end position="105"/>
    </location>
</feature>
<keyword evidence="2" id="KW-0472">Membrane</keyword>
<keyword evidence="2" id="KW-1133">Transmembrane helix</keyword>
<feature type="transmembrane region" description="Helical" evidence="2">
    <location>
        <begin position="115"/>
        <end position="136"/>
    </location>
</feature>
<dbReference type="AlphaFoldDB" id="A0A369TLF2"/>
<proteinExistence type="predicted"/>
<dbReference type="EMBL" id="QPMH01000001">
    <property type="protein sequence ID" value="RDD63726.1"/>
    <property type="molecule type" value="Genomic_DNA"/>
</dbReference>
<reference evidence="3 4" key="1">
    <citation type="submission" date="2018-07" db="EMBL/GenBank/DDBJ databases">
        <title>Venubactetium sediminum gen. nov., sp. nov., isolated from a marine solar saltern.</title>
        <authorList>
            <person name="Wang S."/>
        </authorList>
    </citation>
    <scope>NUCLEOTIDE SEQUENCE [LARGE SCALE GENOMIC DNA]</scope>
    <source>
        <strain evidence="3 4">WD2A32</strain>
    </source>
</reference>
<dbReference type="RefSeq" id="WP_114580239.1">
    <property type="nucleotide sequence ID" value="NZ_QPMH01000001.1"/>
</dbReference>
<sequence length="138" mass="15814">MPKMDRRRRYDFNKFREQLEQLTSEEIRERLNTNRIRSTERRAWAEELLRERARAGEAGRVEGTERAARASATKAARMAEEAGQGSRDTFGARRADTEHVRQRKGREDLPTVRQLGCVLCLAAMIGAMTILAAGLLRR</sequence>
<gene>
    <name evidence="3" type="ORF">DRB17_00665</name>
</gene>
<keyword evidence="4" id="KW-1185">Reference proteome</keyword>
<evidence type="ECO:0000256" key="1">
    <source>
        <dbReference type="SAM" id="MobiDB-lite"/>
    </source>
</evidence>
<evidence type="ECO:0000313" key="3">
    <source>
        <dbReference type="EMBL" id="RDD63726.1"/>
    </source>
</evidence>
<feature type="compositionally biased region" description="Basic and acidic residues" evidence="1">
    <location>
        <begin position="90"/>
        <end position="105"/>
    </location>
</feature>
<evidence type="ECO:0000313" key="4">
    <source>
        <dbReference type="Proteomes" id="UP000253941"/>
    </source>
</evidence>
<comment type="caution">
    <text evidence="3">The sequence shown here is derived from an EMBL/GenBank/DDBJ whole genome shotgun (WGS) entry which is preliminary data.</text>
</comment>
<name>A0A369TLF2_9PROT</name>
<protein>
    <submittedName>
        <fullName evidence="3">Uncharacterized protein</fullName>
    </submittedName>
</protein>
<evidence type="ECO:0000256" key="2">
    <source>
        <dbReference type="SAM" id="Phobius"/>
    </source>
</evidence>
<keyword evidence="2" id="KW-0812">Transmembrane</keyword>